<feature type="coiled-coil region" evidence="1">
    <location>
        <begin position="89"/>
        <end position="116"/>
    </location>
</feature>
<protein>
    <submittedName>
        <fullName evidence="2">Uncharacterized protein</fullName>
    </submittedName>
</protein>
<dbReference type="EMBL" id="ADNW02000010">
    <property type="protein sequence ID" value="EGD23992.1"/>
    <property type="molecule type" value="Genomic_DNA"/>
</dbReference>
<evidence type="ECO:0000313" key="2">
    <source>
        <dbReference type="EMBL" id="EGD23992.1"/>
    </source>
</evidence>
<evidence type="ECO:0000313" key="3">
    <source>
        <dbReference type="Proteomes" id="UP000004245"/>
    </source>
</evidence>
<keyword evidence="1" id="KW-0175">Coiled coil</keyword>
<keyword evidence="3" id="KW-1185">Reference proteome</keyword>
<dbReference type="AlphaFoldDB" id="E9T0P1"/>
<proteinExistence type="predicted"/>
<reference evidence="2" key="1">
    <citation type="submission" date="2011-01" db="EMBL/GenBank/DDBJ databases">
        <authorList>
            <person name="Muzny D."/>
            <person name="Qin X."/>
            <person name="Buhay C."/>
            <person name="Dugan-Rocha S."/>
            <person name="Ding Y."/>
            <person name="Chen G."/>
            <person name="Hawes A."/>
            <person name="Holder M."/>
            <person name="Jhangiani S."/>
            <person name="Johnson A."/>
            <person name="Khan Z."/>
            <person name="Li Z."/>
            <person name="Liu W."/>
            <person name="Liu X."/>
            <person name="Perez L."/>
            <person name="Shen H."/>
            <person name="Wang Q."/>
            <person name="Watt J."/>
            <person name="Xi L."/>
            <person name="Xin Y."/>
            <person name="Zhou J."/>
            <person name="Deng J."/>
            <person name="Jiang H."/>
            <person name="Liu Y."/>
            <person name="Qu J."/>
            <person name="Song X.-Z."/>
            <person name="Zhang L."/>
            <person name="Villasana D."/>
            <person name="Johnson A."/>
            <person name="Liu J."/>
            <person name="Liyanage D."/>
            <person name="Lorensuhewa L."/>
            <person name="Robinson T."/>
            <person name="Song A."/>
            <person name="Song B.-B."/>
            <person name="Dinh H."/>
            <person name="Thornton R."/>
            <person name="Coyle M."/>
            <person name="Francisco L."/>
            <person name="Jackson L."/>
            <person name="Javaid M."/>
            <person name="Korchina V."/>
            <person name="Kovar C."/>
            <person name="Mata R."/>
            <person name="Mathew T."/>
            <person name="Ngo R."/>
            <person name="Nguyen L."/>
            <person name="Nguyen N."/>
            <person name="Okwuonu G."/>
            <person name="Ongeri F."/>
            <person name="Pham C."/>
            <person name="Simmons D."/>
            <person name="Wilczek-Boney K."/>
            <person name="Hale W."/>
            <person name="Jakkamsetti A."/>
            <person name="Pham P."/>
            <person name="Ruth R."/>
            <person name="San Lucas F."/>
            <person name="Warren J."/>
            <person name="Zhang J."/>
            <person name="Zhao Z."/>
            <person name="Zhou C."/>
            <person name="Zhu D."/>
            <person name="Lee S."/>
            <person name="Bess C."/>
            <person name="Blankenburg K."/>
            <person name="Forbes L."/>
            <person name="Fu Q."/>
            <person name="Gubbala S."/>
            <person name="Hirani K."/>
            <person name="Jayaseelan J.C."/>
            <person name="Lara F."/>
            <person name="Munidasa M."/>
            <person name="Palculict T."/>
            <person name="Patil S."/>
            <person name="Pu L.-L."/>
            <person name="Saada N."/>
            <person name="Tang L."/>
            <person name="Weissenberger G."/>
            <person name="Zhu Y."/>
            <person name="Hemphill L."/>
            <person name="Shang Y."/>
            <person name="Youmans B."/>
            <person name="Ayvaz T."/>
            <person name="Ross M."/>
            <person name="Santibanez J."/>
            <person name="Aqrawi P."/>
            <person name="Gross S."/>
            <person name="Joshi V."/>
            <person name="Fowler G."/>
            <person name="Nazareth L."/>
            <person name="Reid J."/>
            <person name="Worley K."/>
            <person name="Petrosino J."/>
            <person name="Highlander S."/>
            <person name="Gibbs R."/>
        </authorList>
    </citation>
    <scope>NUCLEOTIDE SEQUENCE [LARGE SCALE GENOMIC DNA]</scope>
    <source>
        <strain evidence="2">ATCC 33707</strain>
    </source>
</reference>
<organism evidence="2 3">
    <name type="scientific">Prescottella equi ATCC 33707</name>
    <dbReference type="NCBI Taxonomy" id="525370"/>
    <lineage>
        <taxon>Bacteria</taxon>
        <taxon>Bacillati</taxon>
        <taxon>Actinomycetota</taxon>
        <taxon>Actinomycetes</taxon>
        <taxon>Mycobacteriales</taxon>
        <taxon>Nocardiaceae</taxon>
        <taxon>Prescottella</taxon>
    </lineage>
</organism>
<evidence type="ECO:0000256" key="1">
    <source>
        <dbReference type="SAM" id="Coils"/>
    </source>
</evidence>
<comment type="caution">
    <text evidence="2">The sequence shown here is derived from an EMBL/GenBank/DDBJ whole genome shotgun (WGS) entry which is preliminary data.</text>
</comment>
<sequence length="347" mass="39178">MSASPAEHIGSKLFISCDLVGSTSHKQSAEKTEHWIPNFLRFYYDFPARVRENLQDDSLAPRLNFWKAVGDELIFTLDIQTEADVFYTVNAWVAAMHQYESELEQKNTEEGALKNKMKTKGGAFIATFPDPDYCVAVPTVPIDQDSERDVLVRNEEMKRRKLADGAYLKDYLGPSIDTGFRVVGQCTQRYFTLSLEVAWAMAHHQLHAEYKQKIDGLTLLSESPLKGVWNDRSYPIFAIDRQHRDPIVEKLALVRGQASIPLMEVHELAEACLVDSNWPSTVYFPKSAHEAFTRLKTHLTEQQSILDARFDRSGESVEEFTATADMTVNDGARDPQAMAIAPPATES</sequence>
<dbReference type="HOGENOM" id="CLU_798953_0_0_11"/>
<dbReference type="OrthoDB" id="6086824at2"/>
<dbReference type="RefSeq" id="WP_005515313.1">
    <property type="nucleotide sequence ID" value="NZ_CM001149.1"/>
</dbReference>
<name>E9T0P1_RHOHA</name>
<dbReference type="Proteomes" id="UP000004245">
    <property type="component" value="Unassembled WGS sequence"/>
</dbReference>
<gene>
    <name evidence="2" type="ORF">HMPREF0724_12200</name>
</gene>
<accession>E9T0P1</accession>